<accession>A0AA88F1N9</accession>
<reference evidence="1 2" key="1">
    <citation type="submission" date="2018-08" db="EMBL/GenBank/DDBJ databases">
        <title>Crown Gall in kiwifruit.</title>
        <authorList>
            <person name="Visnovsky S.B."/>
            <person name="Pitman A.R."/>
        </authorList>
    </citation>
    <scope>NUCLEOTIDE SEQUENCE [LARGE SCALE GENOMIC DNA]</scope>
    <source>
        <strain evidence="1 2">SBV_302_78_2</strain>
    </source>
</reference>
<name>A0AA88F1N9_RHIRH</name>
<dbReference type="RefSeq" id="WP_149898961.1">
    <property type="nucleotide sequence ID" value="NZ_QRFF01000002.1"/>
</dbReference>
<protein>
    <submittedName>
        <fullName evidence="1">Uncharacterized protein</fullName>
    </submittedName>
</protein>
<dbReference type="AlphaFoldDB" id="A0AA88F1N9"/>
<dbReference type="EMBL" id="QRFF01000002">
    <property type="protein sequence ID" value="KAA3503260.1"/>
    <property type="molecule type" value="Genomic_DNA"/>
</dbReference>
<evidence type="ECO:0000313" key="1">
    <source>
        <dbReference type="EMBL" id="KAA3503260.1"/>
    </source>
</evidence>
<gene>
    <name evidence="1" type="ORF">DXM27_10405</name>
</gene>
<evidence type="ECO:0000313" key="2">
    <source>
        <dbReference type="Proteomes" id="UP000473658"/>
    </source>
</evidence>
<proteinExistence type="predicted"/>
<comment type="caution">
    <text evidence="1">The sequence shown here is derived from an EMBL/GenBank/DDBJ whole genome shotgun (WGS) entry which is preliminary data.</text>
</comment>
<sequence length="115" mass="12825">MKQVVGQQGEVRIIKVDALPEGMQTKPAQRVAKGFVISHSESGHHHCVTGGDVMERVDNVPAGMQKFYAILENPEEFVQDASNPHGGYKLDPGIYEFRVSREFDPFSEQARRVAD</sequence>
<dbReference type="Proteomes" id="UP000473658">
    <property type="component" value="Unassembled WGS sequence"/>
</dbReference>
<organism evidence="1 2">
    <name type="scientific">Rhizobium rhizogenes</name>
    <name type="common">Agrobacterium rhizogenes</name>
    <dbReference type="NCBI Taxonomy" id="359"/>
    <lineage>
        <taxon>Bacteria</taxon>
        <taxon>Pseudomonadati</taxon>
        <taxon>Pseudomonadota</taxon>
        <taxon>Alphaproteobacteria</taxon>
        <taxon>Hyphomicrobiales</taxon>
        <taxon>Rhizobiaceae</taxon>
        <taxon>Rhizobium/Agrobacterium group</taxon>
        <taxon>Rhizobium</taxon>
    </lineage>
</organism>